<dbReference type="EMBL" id="QQNH01000018">
    <property type="protein sequence ID" value="RDE08341.1"/>
    <property type="molecule type" value="Genomic_DNA"/>
</dbReference>
<dbReference type="SUPFAM" id="SSF47413">
    <property type="entry name" value="lambda repressor-like DNA-binding domains"/>
    <property type="match status" value="1"/>
</dbReference>
<evidence type="ECO:0000313" key="8">
    <source>
        <dbReference type="Proteomes" id="UP000253759"/>
    </source>
</evidence>
<comment type="caution">
    <text evidence="7">The sequence shown here is derived from an EMBL/GenBank/DDBJ whole genome shotgun (WGS) entry which is preliminary data.</text>
</comment>
<proteinExistence type="predicted"/>
<dbReference type="Proteomes" id="UP000253759">
    <property type="component" value="Unassembled WGS sequence"/>
</dbReference>
<feature type="compositionally biased region" description="Basic and acidic residues" evidence="5">
    <location>
        <begin position="1"/>
        <end position="10"/>
    </location>
</feature>
<dbReference type="Gene3D" id="1.10.260.40">
    <property type="entry name" value="lambda repressor-like DNA-binding domains"/>
    <property type="match status" value="1"/>
</dbReference>
<dbReference type="Gene3D" id="3.40.50.2300">
    <property type="match status" value="2"/>
</dbReference>
<dbReference type="Pfam" id="PF00356">
    <property type="entry name" value="LacI"/>
    <property type="match status" value="1"/>
</dbReference>
<dbReference type="InterPro" id="IPR000843">
    <property type="entry name" value="HTH_LacI"/>
</dbReference>
<dbReference type="CDD" id="cd01392">
    <property type="entry name" value="HTH_LacI"/>
    <property type="match status" value="1"/>
</dbReference>
<dbReference type="CDD" id="cd06278">
    <property type="entry name" value="PBP1_LacI-like"/>
    <property type="match status" value="1"/>
</dbReference>
<keyword evidence="1" id="KW-0678">Repressor</keyword>
<dbReference type="OrthoDB" id="8433438at2"/>
<gene>
    <name evidence="7" type="ORF">DVH29_12080</name>
</gene>
<dbReference type="AlphaFoldDB" id="A0A369W8F3"/>
<feature type="domain" description="HTH lacI-type" evidence="6">
    <location>
        <begin position="15"/>
        <end position="69"/>
    </location>
</feature>
<keyword evidence="8" id="KW-1185">Reference proteome</keyword>
<evidence type="ECO:0000259" key="6">
    <source>
        <dbReference type="PROSITE" id="PS50932"/>
    </source>
</evidence>
<dbReference type="PROSITE" id="PS50932">
    <property type="entry name" value="HTH_LACI_2"/>
    <property type="match status" value="1"/>
</dbReference>
<dbReference type="InterPro" id="IPR028082">
    <property type="entry name" value="Peripla_BP_I"/>
</dbReference>
<sequence>MKQARPDRTQGKSFVSAQQVADRAGVSRSAVSRTFTDGASVSPTTRKRVLEAAEELGYHVNHLARGLIRDRSNIVSLVVTDINTPYQAAMIEALTRRLQAADKVAMVINSSGQNASVESALRQTLHYRADATIVLSGQPAASLIETCLNNGQHVILVNRDDPVPGPETIMVTNRTAARQAFDMLDRAGCKRLAVIASAVGSASLSARKKAFVAAAEAAGVPVSVTELGPTAYQSGVEAARLVLSRADRPDGVFCVTDLLACGFLDAARNEFGLTVPDELCVVGFDDIEQAGWSSYELTTFRQPIDQIADHVVNLIDHHTQIRQVQEPMRFQTQTVWRKSVRPR</sequence>
<dbReference type="GO" id="GO:0000976">
    <property type="term" value="F:transcription cis-regulatory region binding"/>
    <property type="evidence" value="ECO:0007669"/>
    <property type="project" value="TreeGrafter"/>
</dbReference>
<dbReference type="InterPro" id="IPR046335">
    <property type="entry name" value="LacI/GalR-like_sensor"/>
</dbReference>
<evidence type="ECO:0000256" key="1">
    <source>
        <dbReference type="ARBA" id="ARBA00022491"/>
    </source>
</evidence>
<dbReference type="Pfam" id="PF13377">
    <property type="entry name" value="Peripla_BP_3"/>
    <property type="match status" value="1"/>
</dbReference>
<keyword evidence="4" id="KW-0804">Transcription</keyword>
<dbReference type="GO" id="GO:0003700">
    <property type="term" value="F:DNA-binding transcription factor activity"/>
    <property type="evidence" value="ECO:0007669"/>
    <property type="project" value="TreeGrafter"/>
</dbReference>
<dbReference type="PANTHER" id="PTHR30146:SF95">
    <property type="entry name" value="RIBOSE OPERON REPRESSOR"/>
    <property type="match status" value="1"/>
</dbReference>
<protein>
    <submittedName>
        <fullName evidence="7">LacI family DNA-binding transcriptional regulator</fullName>
    </submittedName>
</protein>
<dbReference type="InterPro" id="IPR010982">
    <property type="entry name" value="Lambda_DNA-bd_dom_sf"/>
</dbReference>
<name>A0A369W8F3_9HYPH</name>
<evidence type="ECO:0000313" key="7">
    <source>
        <dbReference type="EMBL" id="RDE08341.1"/>
    </source>
</evidence>
<evidence type="ECO:0000256" key="3">
    <source>
        <dbReference type="ARBA" id="ARBA00023125"/>
    </source>
</evidence>
<dbReference type="PANTHER" id="PTHR30146">
    <property type="entry name" value="LACI-RELATED TRANSCRIPTIONAL REPRESSOR"/>
    <property type="match status" value="1"/>
</dbReference>
<evidence type="ECO:0000256" key="4">
    <source>
        <dbReference type="ARBA" id="ARBA00023163"/>
    </source>
</evidence>
<evidence type="ECO:0000256" key="2">
    <source>
        <dbReference type="ARBA" id="ARBA00023015"/>
    </source>
</evidence>
<dbReference type="SUPFAM" id="SSF53822">
    <property type="entry name" value="Periplasmic binding protein-like I"/>
    <property type="match status" value="1"/>
</dbReference>
<keyword evidence="3 7" id="KW-0238">DNA-binding</keyword>
<dbReference type="SMART" id="SM00354">
    <property type="entry name" value="HTH_LACI"/>
    <property type="match status" value="1"/>
</dbReference>
<evidence type="ECO:0000256" key="5">
    <source>
        <dbReference type="SAM" id="MobiDB-lite"/>
    </source>
</evidence>
<keyword evidence="2" id="KW-0805">Transcription regulation</keyword>
<feature type="region of interest" description="Disordered" evidence="5">
    <location>
        <begin position="1"/>
        <end position="20"/>
    </location>
</feature>
<reference evidence="8" key="1">
    <citation type="submission" date="2018-07" db="EMBL/GenBank/DDBJ databases">
        <authorList>
            <person name="Liu B.-T."/>
            <person name="Du Z."/>
        </authorList>
    </citation>
    <scope>NUCLEOTIDE SEQUENCE [LARGE SCALE GENOMIC DNA]</scope>
    <source>
        <strain evidence="8">XYN52</strain>
    </source>
</reference>
<accession>A0A369W8F3</accession>
<organism evidence="7 8">
    <name type="scientific">Pelagibacterium lacus</name>
    <dbReference type="NCBI Taxonomy" id="2282655"/>
    <lineage>
        <taxon>Bacteria</taxon>
        <taxon>Pseudomonadati</taxon>
        <taxon>Pseudomonadota</taxon>
        <taxon>Alphaproteobacteria</taxon>
        <taxon>Hyphomicrobiales</taxon>
        <taxon>Devosiaceae</taxon>
        <taxon>Pelagibacterium</taxon>
    </lineage>
</organism>